<accession>A0A0D2PAY9</accession>
<evidence type="ECO:0000256" key="2">
    <source>
        <dbReference type="SAM" id="SignalP"/>
    </source>
</evidence>
<evidence type="ECO:0000313" key="4">
    <source>
        <dbReference type="Proteomes" id="UP000054270"/>
    </source>
</evidence>
<sequence length="123" mass="13923">MSLRRHCLPPLLCLMQKIILLATSYSGANIYVSTGLNHSEAPTRAASPFVRNVCEASTSGRPLFRIAWDAWTVRVEVLNARYYDMYLHVHHTCRTTHHRRRQSASYNAEANATSIPGPRSAKR</sequence>
<protein>
    <recommendedName>
        <fullName evidence="5">Secreted protein</fullName>
    </recommendedName>
</protein>
<feature type="chain" id="PRO_5002265765" description="Secreted protein" evidence="2">
    <location>
        <begin position="28"/>
        <end position="123"/>
    </location>
</feature>
<evidence type="ECO:0008006" key="5">
    <source>
        <dbReference type="Google" id="ProtNLM"/>
    </source>
</evidence>
<evidence type="ECO:0000256" key="1">
    <source>
        <dbReference type="SAM" id="MobiDB-lite"/>
    </source>
</evidence>
<gene>
    <name evidence="3" type="ORF">HYPSUDRAFT_46281</name>
</gene>
<feature type="region of interest" description="Disordered" evidence="1">
    <location>
        <begin position="98"/>
        <end position="123"/>
    </location>
</feature>
<keyword evidence="2" id="KW-0732">Signal</keyword>
<feature type="signal peptide" evidence="2">
    <location>
        <begin position="1"/>
        <end position="27"/>
    </location>
</feature>
<name>A0A0D2PAY9_HYPSF</name>
<dbReference type="AlphaFoldDB" id="A0A0D2PAY9"/>
<dbReference type="Proteomes" id="UP000054270">
    <property type="component" value="Unassembled WGS sequence"/>
</dbReference>
<feature type="compositionally biased region" description="Polar residues" evidence="1">
    <location>
        <begin position="103"/>
        <end position="114"/>
    </location>
</feature>
<proteinExistence type="predicted"/>
<keyword evidence="4" id="KW-1185">Reference proteome</keyword>
<organism evidence="3 4">
    <name type="scientific">Hypholoma sublateritium (strain FD-334 SS-4)</name>
    <dbReference type="NCBI Taxonomy" id="945553"/>
    <lineage>
        <taxon>Eukaryota</taxon>
        <taxon>Fungi</taxon>
        <taxon>Dikarya</taxon>
        <taxon>Basidiomycota</taxon>
        <taxon>Agaricomycotina</taxon>
        <taxon>Agaricomycetes</taxon>
        <taxon>Agaricomycetidae</taxon>
        <taxon>Agaricales</taxon>
        <taxon>Agaricineae</taxon>
        <taxon>Strophariaceae</taxon>
        <taxon>Hypholoma</taxon>
    </lineage>
</organism>
<reference evidence="4" key="1">
    <citation type="submission" date="2014-04" db="EMBL/GenBank/DDBJ databases">
        <title>Evolutionary Origins and Diversification of the Mycorrhizal Mutualists.</title>
        <authorList>
            <consortium name="DOE Joint Genome Institute"/>
            <consortium name="Mycorrhizal Genomics Consortium"/>
            <person name="Kohler A."/>
            <person name="Kuo A."/>
            <person name="Nagy L.G."/>
            <person name="Floudas D."/>
            <person name="Copeland A."/>
            <person name="Barry K.W."/>
            <person name="Cichocki N."/>
            <person name="Veneault-Fourrey C."/>
            <person name="LaButti K."/>
            <person name="Lindquist E.A."/>
            <person name="Lipzen A."/>
            <person name="Lundell T."/>
            <person name="Morin E."/>
            <person name="Murat C."/>
            <person name="Riley R."/>
            <person name="Ohm R."/>
            <person name="Sun H."/>
            <person name="Tunlid A."/>
            <person name="Henrissat B."/>
            <person name="Grigoriev I.V."/>
            <person name="Hibbett D.S."/>
            <person name="Martin F."/>
        </authorList>
    </citation>
    <scope>NUCLEOTIDE SEQUENCE [LARGE SCALE GENOMIC DNA]</scope>
    <source>
        <strain evidence="4">FD-334 SS-4</strain>
    </source>
</reference>
<evidence type="ECO:0000313" key="3">
    <source>
        <dbReference type="EMBL" id="KJA17510.1"/>
    </source>
</evidence>
<dbReference type="EMBL" id="KN817602">
    <property type="protein sequence ID" value="KJA17510.1"/>
    <property type="molecule type" value="Genomic_DNA"/>
</dbReference>